<organism evidence="3 4">
    <name type="scientific">Chaetoceros tenuissimus</name>
    <dbReference type="NCBI Taxonomy" id="426638"/>
    <lineage>
        <taxon>Eukaryota</taxon>
        <taxon>Sar</taxon>
        <taxon>Stramenopiles</taxon>
        <taxon>Ochrophyta</taxon>
        <taxon>Bacillariophyta</taxon>
        <taxon>Coscinodiscophyceae</taxon>
        <taxon>Chaetocerotophycidae</taxon>
        <taxon>Chaetocerotales</taxon>
        <taxon>Chaetocerotaceae</taxon>
        <taxon>Chaetoceros</taxon>
    </lineage>
</organism>
<proteinExistence type="predicted"/>
<feature type="compositionally biased region" description="Basic and acidic residues" evidence="1">
    <location>
        <begin position="565"/>
        <end position="580"/>
    </location>
</feature>
<reference evidence="3 4" key="1">
    <citation type="journal article" date="2021" name="Sci. Rep.">
        <title>The genome of the diatom Chaetoceros tenuissimus carries an ancient integrated fragment of an extant virus.</title>
        <authorList>
            <person name="Hongo Y."/>
            <person name="Kimura K."/>
            <person name="Takaki Y."/>
            <person name="Yoshida Y."/>
            <person name="Baba S."/>
            <person name="Kobayashi G."/>
            <person name="Nagasaki K."/>
            <person name="Hano T."/>
            <person name="Tomaru Y."/>
        </authorList>
    </citation>
    <scope>NUCLEOTIDE SEQUENCE [LARGE SCALE GENOMIC DNA]</scope>
    <source>
        <strain evidence="3 4">NIES-3715</strain>
    </source>
</reference>
<dbReference type="InterPro" id="IPR043502">
    <property type="entry name" value="DNA/RNA_pol_sf"/>
</dbReference>
<feature type="compositionally biased region" description="Basic and acidic residues" evidence="1">
    <location>
        <begin position="542"/>
        <end position="556"/>
    </location>
</feature>
<evidence type="ECO:0000256" key="1">
    <source>
        <dbReference type="SAM" id="MobiDB-lite"/>
    </source>
</evidence>
<dbReference type="GO" id="GO:0006281">
    <property type="term" value="P:DNA repair"/>
    <property type="evidence" value="ECO:0007669"/>
    <property type="project" value="InterPro"/>
</dbReference>
<feature type="domain" description="UmuC" evidence="2">
    <location>
        <begin position="43"/>
        <end position="291"/>
    </location>
</feature>
<feature type="region of interest" description="Disordered" evidence="1">
    <location>
        <begin position="542"/>
        <end position="580"/>
    </location>
</feature>
<dbReference type="PANTHER" id="PTHR46404:SF1">
    <property type="entry name" value="DNA POLYMERASE IOTA"/>
    <property type="match status" value="1"/>
</dbReference>
<dbReference type="GO" id="GO:0003887">
    <property type="term" value="F:DNA-directed DNA polymerase activity"/>
    <property type="evidence" value="ECO:0007669"/>
    <property type="project" value="TreeGrafter"/>
</dbReference>
<feature type="compositionally biased region" description="Low complexity" evidence="1">
    <location>
        <begin position="9"/>
        <end position="20"/>
    </location>
</feature>
<dbReference type="Pfam" id="PF00817">
    <property type="entry name" value="IMS"/>
    <property type="match status" value="1"/>
</dbReference>
<evidence type="ECO:0000313" key="4">
    <source>
        <dbReference type="Proteomes" id="UP001054902"/>
    </source>
</evidence>
<evidence type="ECO:0000259" key="2">
    <source>
        <dbReference type="PROSITE" id="PS50173"/>
    </source>
</evidence>
<dbReference type="GO" id="GO:0019985">
    <property type="term" value="P:translesion synthesis"/>
    <property type="evidence" value="ECO:0007669"/>
    <property type="project" value="TreeGrafter"/>
</dbReference>
<dbReference type="EMBL" id="BLLK01000062">
    <property type="protein sequence ID" value="GFH58278.1"/>
    <property type="molecule type" value="Genomic_DNA"/>
</dbReference>
<protein>
    <submittedName>
        <fullName evidence="3">DNA polymerase iota</fullName>
    </submittedName>
</protein>
<name>A0AAD3HCQ0_9STRA</name>
<dbReference type="PROSITE" id="PS50173">
    <property type="entry name" value="UMUC"/>
    <property type="match status" value="1"/>
</dbReference>
<evidence type="ECO:0000313" key="3">
    <source>
        <dbReference type="EMBL" id="GFH58278.1"/>
    </source>
</evidence>
<dbReference type="InterPro" id="IPR001126">
    <property type="entry name" value="UmuC"/>
</dbReference>
<dbReference type="Gene3D" id="3.30.70.270">
    <property type="match status" value="1"/>
</dbReference>
<dbReference type="GO" id="GO:0003684">
    <property type="term" value="F:damaged DNA binding"/>
    <property type="evidence" value="ECO:0007669"/>
    <property type="project" value="InterPro"/>
</dbReference>
<keyword evidence="4" id="KW-1185">Reference proteome</keyword>
<accession>A0AAD3HCQ0</accession>
<dbReference type="Gene3D" id="3.40.1170.60">
    <property type="match status" value="1"/>
</dbReference>
<dbReference type="AlphaFoldDB" id="A0AAD3HCQ0"/>
<dbReference type="Gene3D" id="3.30.1490.100">
    <property type="entry name" value="DNA polymerase, Y-family, little finger domain"/>
    <property type="match status" value="1"/>
</dbReference>
<dbReference type="PANTHER" id="PTHR46404">
    <property type="entry name" value="DNA POLYMERASE IOTA"/>
    <property type="match status" value="1"/>
</dbReference>
<dbReference type="Proteomes" id="UP001054902">
    <property type="component" value="Unassembled WGS sequence"/>
</dbReference>
<dbReference type="InterPro" id="IPR043128">
    <property type="entry name" value="Rev_trsase/Diguanyl_cyclase"/>
</dbReference>
<dbReference type="SUPFAM" id="SSF56672">
    <property type="entry name" value="DNA/RNA polymerases"/>
    <property type="match status" value="1"/>
</dbReference>
<sequence length="591" mass="67591">MNMFCGEYDNSSSGSDSEESFGNIKDAIKNDHSTKTSLLSRFVIHLDVDCFYCQCEEIKNPSLRTRPVAIGQKHIIVTSNYIARSLGVKKLQSRTGAMEACPSLLIIEGSDIEPYRDASRAIYDAFRKAVKCLNDENATKKGGMDEYFADITPAVEQEWRNNWLQSFSQSDVWIYGENAKSSCIEIREDQSGATSKSRYHQEENEQIMWGNEKEIFECTQKLKIAAQLAKRIQGEVKAATQFSTTVGTSTSPMLAKIGSDLKKPKSCNILYPWRTKTIINDMPLRRIPDLGSRTLRAILPLLERFNGTKDPEFWTCRDLLKVPQYLLQQEISRDKDGSLCEILINRCKGIDTLTIQDDDGGINKTVSVEDSFIRSSLTSMEGVKEKLGVLFERILRLLDKRKIISQYPQDAYPRVLRLTARIVDRSITSRRPFRNISKQIPFDGKLMMNMTSDDERTDMLRRRTFTLLPMIRIATEGLNVTRLNLATSSFKDVELSCTQKQEDVGGNVQRNIASFFAPSKRKIDIEVDEELKKDYAEKVIGESRFQHDHEQDKEVPLSEGSTQQKDIHSPKSMKDVIENLKRKRLVKRRRK</sequence>
<feature type="region of interest" description="Disordered" evidence="1">
    <location>
        <begin position="1"/>
        <end position="20"/>
    </location>
</feature>
<gene>
    <name evidence="3" type="ORF">CTEN210_14754</name>
</gene>
<dbReference type="InterPro" id="IPR036775">
    <property type="entry name" value="DNA_pol_Y-fam_lit_finger_sf"/>
</dbReference>
<comment type="caution">
    <text evidence="3">The sequence shown here is derived from an EMBL/GenBank/DDBJ whole genome shotgun (WGS) entry which is preliminary data.</text>
</comment>